<dbReference type="EMBL" id="PGCI01000791">
    <property type="protein sequence ID" value="PLW15672.1"/>
    <property type="molecule type" value="Genomic_DNA"/>
</dbReference>
<dbReference type="PANTHER" id="PTHR33096:SF1">
    <property type="entry name" value="CXC1-LIKE CYSTEINE CLUSTER ASSOCIATED WITH KDZ TRANSPOSASES DOMAIN-CONTAINING PROTEIN"/>
    <property type="match status" value="1"/>
</dbReference>
<proteinExistence type="predicted"/>
<accession>A0A2N5SQZ2</accession>
<evidence type="ECO:0000313" key="2">
    <source>
        <dbReference type="EMBL" id="PLW15672.1"/>
    </source>
</evidence>
<evidence type="ECO:0008006" key="4">
    <source>
        <dbReference type="Google" id="ProtNLM"/>
    </source>
</evidence>
<dbReference type="PANTHER" id="PTHR33096">
    <property type="entry name" value="CXC2 DOMAIN-CONTAINING PROTEIN"/>
    <property type="match status" value="1"/>
</dbReference>
<gene>
    <name evidence="2" type="ORF">PCASD_17793</name>
</gene>
<organism evidence="2 3">
    <name type="scientific">Puccinia coronata f. sp. avenae</name>
    <dbReference type="NCBI Taxonomy" id="200324"/>
    <lineage>
        <taxon>Eukaryota</taxon>
        <taxon>Fungi</taxon>
        <taxon>Dikarya</taxon>
        <taxon>Basidiomycota</taxon>
        <taxon>Pucciniomycotina</taxon>
        <taxon>Pucciniomycetes</taxon>
        <taxon>Pucciniales</taxon>
        <taxon>Pucciniaceae</taxon>
        <taxon>Puccinia</taxon>
    </lineage>
</organism>
<feature type="region of interest" description="Disordered" evidence="1">
    <location>
        <begin position="482"/>
        <end position="504"/>
    </location>
</feature>
<reference evidence="2 3" key="1">
    <citation type="submission" date="2017-11" db="EMBL/GenBank/DDBJ databases">
        <title>De novo assembly and phasing of dikaryotic genomes from two isolates of Puccinia coronata f. sp. avenae, the causal agent of oat crown rust.</title>
        <authorList>
            <person name="Miller M.E."/>
            <person name="Zhang Y."/>
            <person name="Omidvar V."/>
            <person name="Sperschneider J."/>
            <person name="Schwessinger B."/>
            <person name="Raley C."/>
            <person name="Palmer J.M."/>
            <person name="Garnica D."/>
            <person name="Upadhyaya N."/>
            <person name="Rathjen J."/>
            <person name="Taylor J.M."/>
            <person name="Park R.F."/>
            <person name="Dodds P.N."/>
            <person name="Hirsch C.D."/>
            <person name="Kianian S.F."/>
            <person name="Figueroa M."/>
        </authorList>
    </citation>
    <scope>NUCLEOTIDE SEQUENCE [LARGE SCALE GENOMIC DNA]</scope>
    <source>
        <strain evidence="2">12SD80</strain>
    </source>
</reference>
<protein>
    <recommendedName>
        <fullName evidence="4">CxC1-like cysteine cluster associated with KDZ transposases domain-containing protein</fullName>
    </recommendedName>
</protein>
<sequence length="504" mass="58957">MLVLFQRNLLEEHWGLLKFGTSVFHAYAHNWLCQLDYNPRFNIGWGLSDGEGLERLWSDLSPLISPLRYATRNHRLASIAHQLAHHNQKGIRKLPIWLSKKFKLALSRHQEASDTLSGLAQKRNCHLSPAVNYHPSFFQEQWEEQRLFQKQHTEAKEERRQKLVAIYKQEAALFMLRYSTSDRLQGPEKFLATEEDLHELLDSIIDHLNLLRRKAEEIEREEGMAGVANDEEAKLRLLLWDAKSELFIQAKIIATYNRRYSKYIKKFPNKTSSDSADYPLTYDNFVSFPLDHRFWNDSLYSHSKAPWATDPEVRAGITACLTIRRVQEEFQLLAQELCRAMGWGVTYYKKLTEVMAYISGRILRLDEDLEAPNDHINTLGFGRFPRKHKYKVVLRELHRRLTEHGAMMDEWHEKISWLWDRCQPQGNQAYQLEWDEMMGNIRRGNPVEPAVFDGVDEVQEETVLEVDLDDGEDAEAGLIAEMETHHIDERSEGRADDTDNPKDN</sequence>
<name>A0A2N5SQZ2_9BASI</name>
<dbReference type="AlphaFoldDB" id="A0A2N5SQZ2"/>
<evidence type="ECO:0000256" key="1">
    <source>
        <dbReference type="SAM" id="MobiDB-lite"/>
    </source>
</evidence>
<comment type="caution">
    <text evidence="2">The sequence shown here is derived from an EMBL/GenBank/DDBJ whole genome shotgun (WGS) entry which is preliminary data.</text>
</comment>
<evidence type="ECO:0000313" key="3">
    <source>
        <dbReference type="Proteomes" id="UP000235392"/>
    </source>
</evidence>
<dbReference type="Proteomes" id="UP000235392">
    <property type="component" value="Unassembled WGS sequence"/>
</dbReference>
<dbReference type="InterPro" id="IPR040521">
    <property type="entry name" value="KDZ"/>
</dbReference>
<dbReference type="Pfam" id="PF18758">
    <property type="entry name" value="KDZ"/>
    <property type="match status" value="1"/>
</dbReference>